<evidence type="ECO:0000313" key="1">
    <source>
        <dbReference type="EMBL" id="REA64495.1"/>
    </source>
</evidence>
<reference evidence="1 2" key="1">
    <citation type="submission" date="2018-07" db="EMBL/GenBank/DDBJ databases">
        <title>Dyadobacter roseus sp. nov., isolated from rose rhizosphere soil.</title>
        <authorList>
            <person name="Chen L."/>
        </authorList>
    </citation>
    <scope>NUCLEOTIDE SEQUENCE [LARGE SCALE GENOMIC DNA]</scope>
    <source>
        <strain evidence="1 2">RS19</strain>
    </source>
</reference>
<gene>
    <name evidence="1" type="ORF">DSL64_02815</name>
</gene>
<keyword evidence="2" id="KW-1185">Reference proteome</keyword>
<dbReference type="RefSeq" id="WP_115829103.1">
    <property type="nucleotide sequence ID" value="NZ_QNUL01000001.1"/>
</dbReference>
<dbReference type="AlphaFoldDB" id="A0A3D8YIE1"/>
<protein>
    <submittedName>
        <fullName evidence="1">Uncharacterized protein</fullName>
    </submittedName>
</protein>
<name>A0A3D8YIE1_9BACT</name>
<proteinExistence type="predicted"/>
<comment type="caution">
    <text evidence="1">The sequence shown here is derived from an EMBL/GenBank/DDBJ whole genome shotgun (WGS) entry which is preliminary data.</text>
</comment>
<dbReference type="EMBL" id="QNUL01000001">
    <property type="protein sequence ID" value="REA64495.1"/>
    <property type="molecule type" value="Genomic_DNA"/>
</dbReference>
<dbReference type="Proteomes" id="UP000256373">
    <property type="component" value="Unassembled WGS sequence"/>
</dbReference>
<organism evidence="1 2">
    <name type="scientific">Dyadobacter luteus</name>
    <dbReference type="NCBI Taxonomy" id="2259619"/>
    <lineage>
        <taxon>Bacteria</taxon>
        <taxon>Pseudomonadati</taxon>
        <taxon>Bacteroidota</taxon>
        <taxon>Cytophagia</taxon>
        <taxon>Cytophagales</taxon>
        <taxon>Spirosomataceae</taxon>
        <taxon>Dyadobacter</taxon>
    </lineage>
</organism>
<accession>A0A3D8YIE1</accession>
<evidence type="ECO:0000313" key="2">
    <source>
        <dbReference type="Proteomes" id="UP000256373"/>
    </source>
</evidence>
<sequence length="192" mass="21840">MKLQNNQSFKPLWSHLGPAHSNVLLRASPLKTDNGRLADKLSEFFDSHTPAEFSGKLSIILQAYSANDYYRQSSPSDVLFTMEKLSDLVTAAHMICRNTLFNPSANKSKITNLQTQTGSYNDIADFFEHQPLKRWQETIKHITFFALCKDNPVDAGYCHDTLFVFNSFSKLVVACFDILRELRTQDIASDPR</sequence>